<evidence type="ECO:0000256" key="1">
    <source>
        <dbReference type="SAM" id="MobiDB-lite"/>
    </source>
</evidence>
<feature type="region of interest" description="Disordered" evidence="1">
    <location>
        <begin position="45"/>
        <end position="112"/>
    </location>
</feature>
<organism evidence="2 3">
    <name type="scientific">Abyssobacteria bacterium (strain SURF_5)</name>
    <dbReference type="NCBI Taxonomy" id="2093360"/>
    <lineage>
        <taxon>Bacteria</taxon>
        <taxon>Pseudomonadati</taxon>
        <taxon>Candidatus Hydrogenedentota</taxon>
        <taxon>Candidatus Abyssobacteria</taxon>
    </lineage>
</organism>
<accession>A0A3A4NN63</accession>
<evidence type="ECO:0000313" key="2">
    <source>
        <dbReference type="EMBL" id="RJP17164.1"/>
    </source>
</evidence>
<dbReference type="Proteomes" id="UP000265882">
    <property type="component" value="Unassembled WGS sequence"/>
</dbReference>
<name>A0A3A4NN63_ABYX5</name>
<evidence type="ECO:0000313" key="3">
    <source>
        <dbReference type="Proteomes" id="UP000265882"/>
    </source>
</evidence>
<sequence length="170" mass="18849">MQTECARCRKLIDTVQGYKFGPNQYLCMPCYDQFKAERLAKAKKQHKNPLVEQFADAPKAAQRPAAPPQQQPSPQEIQPRPPQRPVQRAPAKAPAPSPAPAEKPQAAPQTSPAVETCDVCRKPLDGFKFPLKGGKKVCLECNNLLREMAKALILNVQCPHCGKEIQLNQE</sequence>
<gene>
    <name evidence="2" type="ORF">C4520_17455</name>
</gene>
<comment type="caution">
    <text evidence="2">The sequence shown here is derived from an EMBL/GenBank/DDBJ whole genome shotgun (WGS) entry which is preliminary data.</text>
</comment>
<proteinExistence type="predicted"/>
<reference evidence="2 3" key="1">
    <citation type="journal article" date="2017" name="ISME J.">
        <title>Energy and carbon metabolisms in a deep terrestrial subsurface fluid microbial community.</title>
        <authorList>
            <person name="Momper L."/>
            <person name="Jungbluth S.P."/>
            <person name="Lee M.D."/>
            <person name="Amend J.P."/>
        </authorList>
    </citation>
    <scope>NUCLEOTIDE SEQUENCE [LARGE SCALE GENOMIC DNA]</scope>
    <source>
        <strain evidence="2">SURF_5</strain>
    </source>
</reference>
<feature type="compositionally biased region" description="Low complexity" evidence="1">
    <location>
        <begin position="55"/>
        <end position="64"/>
    </location>
</feature>
<dbReference type="EMBL" id="QZKU01000119">
    <property type="protein sequence ID" value="RJP17164.1"/>
    <property type="molecule type" value="Genomic_DNA"/>
</dbReference>
<protein>
    <submittedName>
        <fullName evidence="2">Uncharacterized protein</fullName>
    </submittedName>
</protein>
<dbReference type="AlphaFoldDB" id="A0A3A4NN63"/>